<feature type="compositionally biased region" description="Polar residues" evidence="8">
    <location>
        <begin position="1"/>
        <end position="24"/>
    </location>
</feature>
<feature type="coiled-coil region" evidence="7">
    <location>
        <begin position="461"/>
        <end position="1054"/>
    </location>
</feature>
<evidence type="ECO:0000256" key="5">
    <source>
        <dbReference type="ARBA" id="ARBA00023054"/>
    </source>
</evidence>
<dbReference type="PANTHER" id="PTHR18916">
    <property type="entry name" value="DYNACTIN 1-RELATED MICROTUBULE-BINDING"/>
    <property type="match status" value="1"/>
</dbReference>
<dbReference type="SMART" id="SM01052">
    <property type="entry name" value="CAP_GLY"/>
    <property type="match status" value="1"/>
</dbReference>
<feature type="compositionally biased region" description="Low complexity" evidence="8">
    <location>
        <begin position="327"/>
        <end position="339"/>
    </location>
</feature>
<evidence type="ECO:0000256" key="4">
    <source>
        <dbReference type="ARBA" id="ARBA00022737"/>
    </source>
</evidence>
<dbReference type="GO" id="GO:0005874">
    <property type="term" value="C:microtubule"/>
    <property type="evidence" value="ECO:0007669"/>
    <property type="project" value="UniProtKB-KW"/>
</dbReference>
<dbReference type="InterPro" id="IPR032108">
    <property type="entry name" value="CLIP1_ZNF"/>
</dbReference>
<keyword evidence="4" id="KW-0677">Repeat</keyword>
<organism evidence="10 11">
    <name type="scientific">Paraglomus occultum</name>
    <dbReference type="NCBI Taxonomy" id="144539"/>
    <lineage>
        <taxon>Eukaryota</taxon>
        <taxon>Fungi</taxon>
        <taxon>Fungi incertae sedis</taxon>
        <taxon>Mucoromycota</taxon>
        <taxon>Glomeromycotina</taxon>
        <taxon>Glomeromycetes</taxon>
        <taxon>Paraglomerales</taxon>
        <taxon>Paraglomeraceae</taxon>
        <taxon>Paraglomus</taxon>
    </lineage>
</organism>
<keyword evidence="5 7" id="KW-0175">Coiled coil</keyword>
<dbReference type="InterPro" id="IPR000938">
    <property type="entry name" value="CAP-Gly_domain"/>
</dbReference>
<dbReference type="Pfam" id="PF01302">
    <property type="entry name" value="CAP_GLY"/>
    <property type="match status" value="1"/>
</dbReference>
<evidence type="ECO:0000256" key="3">
    <source>
        <dbReference type="ARBA" id="ARBA00022701"/>
    </source>
</evidence>
<dbReference type="PANTHER" id="PTHR18916:SF93">
    <property type="entry name" value="RESTIN HOMOLOG"/>
    <property type="match status" value="1"/>
</dbReference>
<feature type="compositionally biased region" description="Polar residues" evidence="8">
    <location>
        <begin position="221"/>
        <end position="241"/>
    </location>
</feature>
<reference evidence="10" key="1">
    <citation type="submission" date="2021-06" db="EMBL/GenBank/DDBJ databases">
        <authorList>
            <person name="Kallberg Y."/>
            <person name="Tangrot J."/>
            <person name="Rosling A."/>
        </authorList>
    </citation>
    <scope>NUCLEOTIDE SEQUENCE</scope>
    <source>
        <strain evidence="10">IA702</strain>
    </source>
</reference>
<comment type="subcellular location">
    <subcellularLocation>
        <location evidence="1">Cytoplasm</location>
        <location evidence="1">Cytoskeleton</location>
    </subcellularLocation>
</comment>
<evidence type="ECO:0000313" key="11">
    <source>
        <dbReference type="Proteomes" id="UP000789572"/>
    </source>
</evidence>
<evidence type="ECO:0000256" key="7">
    <source>
        <dbReference type="SAM" id="Coils"/>
    </source>
</evidence>
<evidence type="ECO:0000259" key="9">
    <source>
        <dbReference type="PROSITE" id="PS50245"/>
    </source>
</evidence>
<evidence type="ECO:0000313" key="10">
    <source>
        <dbReference type="EMBL" id="CAG8617659.1"/>
    </source>
</evidence>
<feature type="compositionally biased region" description="Polar residues" evidence="8">
    <location>
        <begin position="52"/>
        <end position="99"/>
    </location>
</feature>
<evidence type="ECO:0000256" key="6">
    <source>
        <dbReference type="ARBA" id="ARBA00023212"/>
    </source>
</evidence>
<dbReference type="InterPro" id="IPR036859">
    <property type="entry name" value="CAP-Gly_dom_sf"/>
</dbReference>
<dbReference type="Gene3D" id="4.10.60.10">
    <property type="entry name" value="Zinc finger, CCHC-type"/>
    <property type="match status" value="1"/>
</dbReference>
<feature type="region of interest" description="Disordered" evidence="8">
    <location>
        <begin position="1"/>
        <end position="100"/>
    </location>
</feature>
<gene>
    <name evidence="10" type="ORF">POCULU_LOCUS8266</name>
</gene>
<comment type="caution">
    <text evidence="10">The sequence shown here is derived from an EMBL/GenBank/DDBJ whole genome shotgun (WGS) entry which is preliminary data.</text>
</comment>
<evidence type="ECO:0000256" key="2">
    <source>
        <dbReference type="ARBA" id="ARBA00022490"/>
    </source>
</evidence>
<feature type="non-terminal residue" evidence="10">
    <location>
        <position position="1"/>
    </location>
</feature>
<dbReference type="EMBL" id="CAJVPJ010002288">
    <property type="protein sequence ID" value="CAG8617659.1"/>
    <property type="molecule type" value="Genomic_DNA"/>
</dbReference>
<dbReference type="OrthoDB" id="2130750at2759"/>
<dbReference type="PROSITE" id="PS00845">
    <property type="entry name" value="CAP_GLY_1"/>
    <property type="match status" value="1"/>
</dbReference>
<dbReference type="Gene3D" id="2.30.30.190">
    <property type="entry name" value="CAP Gly-rich-like domain"/>
    <property type="match status" value="1"/>
</dbReference>
<feature type="compositionally biased region" description="Polar residues" evidence="8">
    <location>
        <begin position="1089"/>
        <end position="1104"/>
    </location>
</feature>
<feature type="region of interest" description="Disordered" evidence="8">
    <location>
        <begin position="1080"/>
        <end position="1104"/>
    </location>
</feature>
<evidence type="ECO:0000256" key="1">
    <source>
        <dbReference type="ARBA" id="ARBA00004245"/>
    </source>
</evidence>
<sequence>STQATGPASSQLRKPGQRKQSMSKPSRPALPSLSEMPPLPTVPHSYAAAPKSIQNSPSMKQSFNKNNVSGIAASQQLRAPGTQPQTRALSPPSVGSTKLSPIPQRLQAPAADQRPASPSLLLFSVGDRVTVETLNISGTLRFLGPINIKPGMWAGIEMDVHGTGKNDGSISGVSYFSCPPNTGIFVLASKLSRPKNAKEILAPPRVSPSTRPTLSIPRPPSAQSNASDRSHISTSGTTKNAQHAAMAASRITAGSRASKYIGVTASQLKQRSISKPGILGPSMPTLDPTNRNSPPPSKLKSGLARPSVGNLRSGSGITPPRRRRDSSSSTGSGVSQSQSPKLAPIGQRVSRATTPNQQLSDNEASLISEEMSNRALQEKIQKFLGESETSDGLPLSMWDQQSLRMKQLEMKVEVLETENATLAQEKKQLAKQVEDSVKGHHARPSTSLSMLAEEDNISDKILQLTELIAEKDEQLKSLEESLNDANKKSEDYLEQIKGLERHSQLTPGSNVGSAAQEATEHIARLEKTIELKSAEISEMAIKNEVAQKESNEKILSLQENVDKLKAAGQETINIYEQKVSALEQQIAELKKAGAETILLYEEATAKVEERDAKIDELQKEAEKLRSAGVEAIDVYEKIIENYKAEEEKYKSQLVAKDELMTLLRKDSEALKTVQRELADAKAQLEMREKQETGLRNELHDMTAGLEQIMRADAKSRERIYELEDELRESQALVKRQQEEITMLKDNIQDLMAANSNEEMEKVKSFFESETKRLEGELDSARKSLADLQGEKRTVSGELDNLKNEKSLLEKRLQDVESRRSLLVEEVDRIRNTQKDVENEKSELSKELEELKLKMVEAENVKSSLSQELDSAKVKLVEVRGAAEREISDMQAQIEDLLSKTRAFEQTRSELDAKVQELNQLNESHAQLKAENEQQKTTLETVQRESAEELESSQQEIKQLRQKIKELALAQKNTSGSVPHEVEEKLVAYEEQIAKYEHDKKEMEQLVKELTRENVTVNSENKKILSEQEKLMEAHKQVETECLKLMDELERLHSESLSGQGILSLPAANVEGGFEMNEAAGEQGDEVSDNAENTNQSAATGGDSSRLQQLLAEKQSQLERVTSMYTSEIRELRQKNSELERAKQRELSGLTKDVAELESLIESKIFREADLEEELQKERHVVKKLGEEVEELKEQLKELRSLSGDGISGLSDMIGDGHTTREIYVNGNSIPEESSSNLYCEICEEEGHDIITCKAVFGTQSSNNSSLNVETTDETQRPYCENCEEHGLHWTEDCPNQDETF</sequence>
<keyword evidence="6" id="KW-0206">Cytoskeleton</keyword>
<keyword evidence="3" id="KW-0493">Microtubule</keyword>
<feature type="region of interest" description="Disordered" evidence="8">
    <location>
        <begin position="198"/>
        <end position="251"/>
    </location>
</feature>
<dbReference type="Gene3D" id="1.10.287.1490">
    <property type="match status" value="1"/>
</dbReference>
<evidence type="ECO:0000256" key="8">
    <source>
        <dbReference type="SAM" id="MobiDB-lite"/>
    </source>
</evidence>
<dbReference type="PROSITE" id="PS50245">
    <property type="entry name" value="CAP_GLY_2"/>
    <property type="match status" value="1"/>
</dbReference>
<feature type="coiled-coil region" evidence="7">
    <location>
        <begin position="398"/>
        <end position="435"/>
    </location>
</feature>
<name>A0A9N9GQ28_9GLOM</name>
<keyword evidence="11" id="KW-1185">Reference proteome</keyword>
<proteinExistence type="predicted"/>
<feature type="region of interest" description="Disordered" evidence="8">
    <location>
        <begin position="267"/>
        <end position="360"/>
    </location>
</feature>
<keyword evidence="2" id="KW-0963">Cytoplasm</keyword>
<dbReference type="SUPFAM" id="SSF74924">
    <property type="entry name" value="Cap-Gly domain"/>
    <property type="match status" value="1"/>
</dbReference>
<protein>
    <submittedName>
        <fullName evidence="10">1977_t:CDS:1</fullName>
    </submittedName>
</protein>
<dbReference type="Pfam" id="PF16641">
    <property type="entry name" value="CLIP1_ZNF"/>
    <property type="match status" value="1"/>
</dbReference>
<feature type="domain" description="CAP-Gly" evidence="9">
    <location>
        <begin position="144"/>
        <end position="187"/>
    </location>
</feature>
<dbReference type="Proteomes" id="UP000789572">
    <property type="component" value="Unassembled WGS sequence"/>
</dbReference>
<feature type="compositionally biased region" description="Polar residues" evidence="8">
    <location>
        <begin position="350"/>
        <end position="360"/>
    </location>
</feature>
<accession>A0A9N9GQ28</accession>
<feature type="coiled-coil region" evidence="7">
    <location>
        <begin position="1121"/>
        <end position="1201"/>
    </location>
</feature>